<dbReference type="SUPFAM" id="SSF50911">
    <property type="entry name" value="Mannose 6-phosphate receptor domain"/>
    <property type="match status" value="13"/>
</dbReference>
<keyword evidence="4" id="KW-0732">Signal</keyword>
<feature type="domain" description="MRH" evidence="9">
    <location>
        <begin position="417"/>
        <end position="561"/>
    </location>
</feature>
<feature type="domain" description="MRH" evidence="9">
    <location>
        <begin position="245"/>
        <end position="411"/>
    </location>
</feature>
<evidence type="ECO:0000256" key="1">
    <source>
        <dbReference type="ARBA" id="ARBA00004308"/>
    </source>
</evidence>
<feature type="domain" description="MRH" evidence="9">
    <location>
        <begin position="855"/>
        <end position="1013"/>
    </location>
</feature>
<dbReference type="Proteomes" id="UP000011014">
    <property type="component" value="Unassembled WGS sequence"/>
</dbReference>
<evidence type="ECO:0000259" key="9">
    <source>
        <dbReference type="PROSITE" id="PS51914"/>
    </source>
</evidence>
<evidence type="ECO:0000256" key="5">
    <source>
        <dbReference type="ARBA" id="ARBA00022989"/>
    </source>
</evidence>
<feature type="domain" description="MRH" evidence="9">
    <location>
        <begin position="81"/>
        <end position="198"/>
    </location>
</feature>
<sequence length="2216" mass="246945">ELPQPKFISKTGSVEVKFIGSNESGKNACSNTFHVTLEFPHVGREHAPAYFTSSSFGDSECEIGILHRTSAARPISDMSSKTCSFSEADVGKSIDIRKDFKVTSFNVDEYELSLCEENKKADRSLGKFYNSIFTSEMITLIYRDGDSCEGAESRNYDSVININCVDVSENESEPRLIHTSDNGCEFTFEWNRSEVCQEKLETLCGMIPIGYDLSAIMRQPRSLYEKLSKIVEDKNKEEIFTLDGEKCMFPFTYTTTKGETHKSNGCETYGHNGRAWCCTADKCDMNGKENFGFCELHSHKIYNEDDWKVENVDSDMFLSLCGDLMRNADAEKCPENSLFCDTSNKEITITNIGAIEEIRSGHLQYTMHGPNATVYVQLSCTPGGHYSYPEFISKDESKYHLIWRTAAACKLVQLEGDDCKIESGEKLYIDLSPIAGQHILRPSEDSDDELILSVCEQGLEVGCGNLKGGSGVGACLSVDSAETPVAQNNKKITFKDGIVKLEMSSQTDSNKTALEILFICDDAGDSDEVEFEPVILDKTIWKKGNAKMISVEWRTSAACPPIPVSCSFFDGQLIDLSPLTKWDGTAYEAMDLSGFEKGDENYKEKTVYANLCGEVPLDIDENCPHGSIACYPDERLSLGKATTQILSREDNAIVAQYVKGSNCDSDSSKTWSSKFLIYCNSFSPDHTPRLRKLDKDSCEAEFEWSTPHACTVKRHSSNTCKIKNNETGQVFDFGILAQKGEITRRHKDLDKDIVIQLCAPSQTCCSSQKDCDVSVCYKNDKKAIEYKSKTTLELSENGVSMHMKGSDLDITVDFVCDRTRGHIEFSPDSLEEIGLTKRTWSFEYRTALACPRMAATCTAHDKESGSHFDLSSLSGVALKAQDTVTYDGKEFILSICGPTPDAHKDPLKAFPKCAELPYEQGYFIESFYRKENSNCSSIGNVQGQPHTSFMKHSNTTAITVDFFGGSKCKEDPEQSYSAVVRLSCAAFPHELEYDASSGCEHWFSMLHPASLNQHSVLNLTLSKLKTDDGYVVKDVNQGRKDENQGGKEYKFNVCGKLSDCDGGICLRSDSNSKWQKFSGFSEAIYYSNQVAHLTYVSDQVCDEDVNYVASLQFECAHHDNQDPYIISNDHCHLVIGFPTSEMCPQVTEVECDFYSELSKHGFDLNPLSRPDSNYIVTKWDNDGTPLQYVLNLCRNVVHTKDILCPADSASCLIRKDQESSTKLKFVNLGKISDDSKPFEVTSCQENEECADSELKVIYKNGDKCEGSDDKRSTTIVLQCDQGAIMNTPEFMSDDGCQAVFRWKTEFACPIDTTKEIKDCFAKDSATNYEYDLKEMFKIQKEGLSFSDDGYHYQFSIACSDTLSECPEGSGVCMKKTSGSDTGYKSLGKFSKRVVFNHGALTITYADGDKCPGNEAGKYSTLIQFICDKEAIVPSPSIVAKTHGGCHYQILVHTKEVCEPTAECGAQQLGGRLVDFSALVPSHGHDLVMGIDEDPEDSMESIYLNICGAMEPIKQVDCPPGAAVCRWVRGAGTRPMSIGDYDATAEWAWEEDENPTIVYKSKTSCGNGNFYQTKIELTCDPNRKKDYPRLVAVDEDTCTFLITIANSLTCTDDDSASEPLPIPEKYVPQMENCHIEDDKKNLFFDFNKSNSGDFTDGEFNYKYNICSGLELSDLCKNGAFCRRKVDGSGEWESIGQVQSVKVDHELDLADGIALEMVFSDGRPCIDESEKKYHTTIWFRYLDELIFLLDNTVLSCNEHDEETEPVVVSSGKCSVVLSWNTKAVCEKVVGIDDDPSNDKLIDPDTVRQCLFTNPDQSVSYDLSILNQSWQISTGDLRFLFNPCGLVMQTDLDDSCRGTMACVKRGDKWSIVSGLAIPRAKWEDNGMLKLSYDEGQDSACNRKDQLPHMSIQFECGSTIGQPQLINPFPDGDCSYEIKWKTTAACRVKERPVILDGYTYVNPVTDQRIELPSDKTFRVGGDVREQGFYKYLINLGNELDWSKLGFSHSQSIRENCNGAAVCRIDSSKNGRVVGKWDRSVTARSDGTALELKLAPENGCTVIFNIMCDRDATSDALSFLEETIHCNIRFQWYTNQTCTGENVSLKSEKGTHVGLWFFLITLISGSTFFLWKKGAPIVDSVRSRFRTISYNQLANDDEDGDDLLFEIENVDDQVFPLVPDSMVDGSALESIPESTSESRAGDPLGAIYRDNPHDSDEDLLV</sequence>
<feature type="domain" description="MRH" evidence="9">
    <location>
        <begin position="1317"/>
        <end position="1459"/>
    </location>
</feature>
<evidence type="ECO:0000256" key="2">
    <source>
        <dbReference type="ARBA" id="ARBA00022448"/>
    </source>
</evidence>
<dbReference type="SMART" id="SM01404">
    <property type="entry name" value="CIMR"/>
    <property type="match status" value="11"/>
</dbReference>
<name>E4YTA4_OIKDI</name>
<evidence type="ECO:0000313" key="10">
    <source>
        <dbReference type="EMBL" id="CBY38693.1"/>
    </source>
</evidence>
<dbReference type="InterPro" id="IPR000479">
    <property type="entry name" value="CIMR_rpt"/>
</dbReference>
<keyword evidence="7" id="KW-1015">Disulfide bond</keyword>
<accession>E4YTA4</accession>
<evidence type="ECO:0000256" key="8">
    <source>
        <dbReference type="SAM" id="MobiDB-lite"/>
    </source>
</evidence>
<dbReference type="InterPro" id="IPR009011">
    <property type="entry name" value="Man6P_isomerase_rcpt-bd_dom_sf"/>
</dbReference>
<dbReference type="EMBL" id="FN655299">
    <property type="protein sequence ID" value="CBY38693.1"/>
    <property type="molecule type" value="Genomic_DNA"/>
</dbReference>
<keyword evidence="2" id="KW-0813">Transport</keyword>
<feature type="domain" description="MRH" evidence="9">
    <location>
        <begin position="1149"/>
        <end position="1310"/>
    </location>
</feature>
<dbReference type="GO" id="GO:0007041">
    <property type="term" value="P:lysosomal transport"/>
    <property type="evidence" value="ECO:0007669"/>
    <property type="project" value="InterPro"/>
</dbReference>
<feature type="region of interest" description="Disordered" evidence="8">
    <location>
        <begin position="2181"/>
        <end position="2216"/>
    </location>
</feature>
<dbReference type="PANTHER" id="PTHR15071">
    <property type="entry name" value="MANNOSE-6-PHOSPHATE RECEPTOR FAMILY MEMBER"/>
    <property type="match status" value="1"/>
</dbReference>
<evidence type="ECO:0000256" key="7">
    <source>
        <dbReference type="ARBA" id="ARBA00023157"/>
    </source>
</evidence>
<dbReference type="Gene3D" id="2.70.130.10">
    <property type="entry name" value="Mannose-6-phosphate receptor binding domain"/>
    <property type="match status" value="13"/>
</dbReference>
<dbReference type="GO" id="GO:0005537">
    <property type="term" value="F:D-mannose binding"/>
    <property type="evidence" value="ECO:0007669"/>
    <property type="project" value="InterPro"/>
</dbReference>
<proteinExistence type="predicted"/>
<keyword evidence="6" id="KW-0472">Membrane</keyword>
<feature type="domain" description="MRH" evidence="9">
    <location>
        <begin position="1805"/>
        <end position="1944"/>
    </location>
</feature>
<feature type="domain" description="MRH" evidence="9">
    <location>
        <begin position="1630"/>
        <end position="1785"/>
    </location>
</feature>
<feature type="domain" description="MRH" evidence="9">
    <location>
        <begin position="1461"/>
        <end position="1611"/>
    </location>
</feature>
<feature type="non-terminal residue" evidence="10">
    <location>
        <position position="1"/>
    </location>
</feature>
<evidence type="ECO:0000256" key="6">
    <source>
        <dbReference type="ARBA" id="ARBA00023136"/>
    </source>
</evidence>
<keyword evidence="3" id="KW-0812">Transmembrane</keyword>
<comment type="subcellular location">
    <subcellularLocation>
        <location evidence="1">Endomembrane system</location>
    </subcellularLocation>
</comment>
<keyword evidence="5" id="KW-1133">Transmembrane helix</keyword>
<organism evidence="10">
    <name type="scientific">Oikopleura dioica</name>
    <name type="common">Tunicate</name>
    <dbReference type="NCBI Taxonomy" id="34765"/>
    <lineage>
        <taxon>Eukaryota</taxon>
        <taxon>Metazoa</taxon>
        <taxon>Chordata</taxon>
        <taxon>Tunicata</taxon>
        <taxon>Appendicularia</taxon>
        <taxon>Copelata</taxon>
        <taxon>Oikopleuridae</taxon>
        <taxon>Oikopleura</taxon>
    </lineage>
</organism>
<feature type="domain" description="MRH" evidence="9">
    <location>
        <begin position="564"/>
        <end position="712"/>
    </location>
</feature>
<evidence type="ECO:0000256" key="4">
    <source>
        <dbReference type="ARBA" id="ARBA00022729"/>
    </source>
</evidence>
<dbReference type="PANTHER" id="PTHR15071:SF0">
    <property type="entry name" value="MANNOSE 6-PHOSPHATE RECEPTOR-LIKE PROTEIN 1"/>
    <property type="match status" value="1"/>
</dbReference>
<gene>
    <name evidence="10" type="ORF">GSOID_T00019210001</name>
</gene>
<evidence type="ECO:0000256" key="3">
    <source>
        <dbReference type="ARBA" id="ARBA00022692"/>
    </source>
</evidence>
<dbReference type="PROSITE" id="PS51914">
    <property type="entry name" value="MRH"/>
    <property type="match status" value="10"/>
</dbReference>
<dbReference type="InterPro" id="IPR044865">
    <property type="entry name" value="MRH_dom"/>
</dbReference>
<protein>
    <recommendedName>
        <fullName evidence="9">MRH domain-containing protein</fullName>
    </recommendedName>
</protein>
<dbReference type="Pfam" id="PF00878">
    <property type="entry name" value="CIMR"/>
    <property type="match status" value="7"/>
</dbReference>
<dbReference type="GO" id="GO:0010008">
    <property type="term" value="C:endosome membrane"/>
    <property type="evidence" value="ECO:0007669"/>
    <property type="project" value="UniProtKB-SubCell"/>
</dbReference>
<dbReference type="GO" id="GO:0000139">
    <property type="term" value="C:Golgi membrane"/>
    <property type="evidence" value="ECO:0007669"/>
    <property type="project" value="UniProtKB-SubCell"/>
</dbReference>
<dbReference type="GO" id="GO:0005802">
    <property type="term" value="C:trans-Golgi network"/>
    <property type="evidence" value="ECO:0007669"/>
    <property type="project" value="TreeGrafter"/>
</dbReference>
<dbReference type="GO" id="GO:0038023">
    <property type="term" value="F:signaling receptor activity"/>
    <property type="evidence" value="ECO:0007669"/>
    <property type="project" value="InterPro"/>
</dbReference>
<reference evidence="10" key="1">
    <citation type="journal article" date="2010" name="Science">
        <title>Plasticity of animal genome architecture unmasked by rapid evolution of a pelagic tunicate.</title>
        <authorList>
            <person name="Denoeud F."/>
            <person name="Henriet S."/>
            <person name="Mungpakdee S."/>
            <person name="Aury J.M."/>
            <person name="Da Silva C."/>
            <person name="Brinkmann H."/>
            <person name="Mikhaleva J."/>
            <person name="Olsen L.C."/>
            <person name="Jubin C."/>
            <person name="Canestro C."/>
            <person name="Bouquet J.M."/>
            <person name="Danks G."/>
            <person name="Poulain J."/>
            <person name="Campsteijn C."/>
            <person name="Adamski M."/>
            <person name="Cross I."/>
            <person name="Yadetie F."/>
            <person name="Muffato M."/>
            <person name="Louis A."/>
            <person name="Butcher S."/>
            <person name="Tsagkogeorga G."/>
            <person name="Konrad A."/>
            <person name="Singh S."/>
            <person name="Jensen M.F."/>
            <person name="Cong E.H."/>
            <person name="Eikeseth-Otteraa H."/>
            <person name="Noel B."/>
            <person name="Anthouard V."/>
            <person name="Porcel B.M."/>
            <person name="Kachouri-Lafond R."/>
            <person name="Nishino A."/>
            <person name="Ugolini M."/>
            <person name="Chourrout P."/>
            <person name="Nishida H."/>
            <person name="Aasland R."/>
            <person name="Huzurbazar S."/>
            <person name="Westhof E."/>
            <person name="Delsuc F."/>
            <person name="Lehrach H."/>
            <person name="Reinhardt R."/>
            <person name="Weissenbach J."/>
            <person name="Roy S.W."/>
            <person name="Artiguenave F."/>
            <person name="Postlethwait J.H."/>
            <person name="Manak J.R."/>
            <person name="Thompson E.M."/>
            <person name="Jaillon O."/>
            <person name="Du Pasquier L."/>
            <person name="Boudinot P."/>
            <person name="Liberles D.A."/>
            <person name="Volff J.N."/>
            <person name="Philippe H."/>
            <person name="Lenhard B."/>
            <person name="Roest Crollius H."/>
            <person name="Wincker P."/>
            <person name="Chourrout D."/>
        </authorList>
    </citation>
    <scope>NUCLEOTIDE SEQUENCE [LARGE SCALE GENOMIC DNA]</scope>
</reference>